<evidence type="ECO:0000313" key="2">
    <source>
        <dbReference type="EMBL" id="GHI24671.1"/>
    </source>
</evidence>
<accession>A0ABQ3PI35</accession>
<gene>
    <name evidence="2" type="ORF">Shyd_60420</name>
</gene>
<dbReference type="Proteomes" id="UP001052739">
    <property type="component" value="Unassembled WGS sequence"/>
</dbReference>
<name>A0ABQ3PI35_9ACTN</name>
<reference evidence="2" key="1">
    <citation type="submission" date="2024-05" db="EMBL/GenBank/DDBJ databases">
        <title>Whole genome shotgun sequence of Streptomyces hydrogenans NBRC 13475.</title>
        <authorList>
            <person name="Komaki H."/>
            <person name="Tamura T."/>
        </authorList>
    </citation>
    <scope>NUCLEOTIDE SEQUENCE</scope>
    <source>
        <strain evidence="2">NBRC 13475</strain>
    </source>
</reference>
<feature type="region of interest" description="Disordered" evidence="1">
    <location>
        <begin position="1"/>
        <end position="73"/>
    </location>
</feature>
<evidence type="ECO:0000313" key="3">
    <source>
        <dbReference type="Proteomes" id="UP001052739"/>
    </source>
</evidence>
<evidence type="ECO:0000256" key="1">
    <source>
        <dbReference type="SAM" id="MobiDB-lite"/>
    </source>
</evidence>
<protein>
    <submittedName>
        <fullName evidence="2">Uncharacterized protein</fullName>
    </submittedName>
</protein>
<dbReference type="EMBL" id="BNDW01000068">
    <property type="protein sequence ID" value="GHI24671.1"/>
    <property type="molecule type" value="Genomic_DNA"/>
</dbReference>
<comment type="caution">
    <text evidence="2">The sequence shown here is derived from an EMBL/GenBank/DDBJ whole genome shotgun (WGS) entry which is preliminary data.</text>
</comment>
<sequence length="73" mass="8046">MPPKHPLPTVTPTPVMAATAGARPDTEPARALTSRLPPSYEEERWLWSSTPSRPHPKRPTPSTYDPRGDGSCR</sequence>
<feature type="compositionally biased region" description="Pro residues" evidence="1">
    <location>
        <begin position="1"/>
        <end position="11"/>
    </location>
</feature>
<keyword evidence="3" id="KW-1185">Reference proteome</keyword>
<proteinExistence type="predicted"/>
<organism evidence="2 3">
    <name type="scientific">Streptomyces hydrogenans</name>
    <dbReference type="NCBI Taxonomy" id="1873719"/>
    <lineage>
        <taxon>Bacteria</taxon>
        <taxon>Bacillati</taxon>
        <taxon>Actinomycetota</taxon>
        <taxon>Actinomycetes</taxon>
        <taxon>Kitasatosporales</taxon>
        <taxon>Streptomycetaceae</taxon>
        <taxon>Streptomyces</taxon>
    </lineage>
</organism>
<feature type="compositionally biased region" description="Low complexity" evidence="1">
    <location>
        <begin position="12"/>
        <end position="22"/>
    </location>
</feature>